<feature type="transmembrane region" description="Helical" evidence="2">
    <location>
        <begin position="1090"/>
        <end position="1111"/>
    </location>
</feature>
<feature type="transmembrane region" description="Helical" evidence="2">
    <location>
        <begin position="1206"/>
        <end position="1232"/>
    </location>
</feature>
<dbReference type="RefSeq" id="WP_108672980.1">
    <property type="nucleotide sequence ID" value="NZ_CP025989.1"/>
</dbReference>
<dbReference type="Proteomes" id="UP000244519">
    <property type="component" value="Chromosome"/>
</dbReference>
<keyword evidence="2" id="KW-0472">Membrane</keyword>
<feature type="region of interest" description="Disordered" evidence="1">
    <location>
        <begin position="551"/>
        <end position="570"/>
    </location>
</feature>
<feature type="transmembrane region" description="Helical" evidence="2">
    <location>
        <begin position="1176"/>
        <end position="1199"/>
    </location>
</feature>
<keyword evidence="2" id="KW-0812">Transmembrane</keyword>
<name>A0A2U8BRG0_9RICK</name>
<feature type="transmembrane region" description="Helical" evidence="2">
    <location>
        <begin position="12"/>
        <end position="35"/>
    </location>
</feature>
<gene>
    <name evidence="3" type="ORF">Fsol_00125</name>
</gene>
<accession>A0A2U8BRG0</accession>
<feature type="transmembrane region" description="Helical" evidence="2">
    <location>
        <begin position="1057"/>
        <end position="1078"/>
    </location>
</feature>
<evidence type="ECO:0000256" key="2">
    <source>
        <dbReference type="SAM" id="Phobius"/>
    </source>
</evidence>
<dbReference type="KEGG" id="fso:Fsol_00125"/>
<feature type="transmembrane region" description="Helical" evidence="2">
    <location>
        <begin position="1280"/>
        <end position="1297"/>
    </location>
</feature>
<feature type="transmembrane region" description="Helical" evidence="2">
    <location>
        <begin position="1309"/>
        <end position="1336"/>
    </location>
</feature>
<keyword evidence="2" id="KW-1133">Transmembrane helix</keyword>
<dbReference type="OrthoDB" id="7164976at2"/>
<evidence type="ECO:0000256" key="1">
    <source>
        <dbReference type="SAM" id="MobiDB-lite"/>
    </source>
</evidence>
<sequence length="1380" mass="151458">MKERNKRYSLAILSQYLASIGMIFHVICLIVPFLFCIYLRSASSSDFYKSCTYSYDTGFYNPIWSNFNHEADIAELHYVGAVGAKCWARCQKECAALFGITLPADFKSTIQSDIQGGITKKDVTKLDDFIEDNLNTQVDLNLIEANQDTIQECIISCQSGIPYTLSTIKVPNSDYNSLSEINLLYPTSPYKISNANNTTQSTCTTTTSANALIDDLNPAYPYNTEIVVKGGDQVTLEIYNDSTMKYPTGITEVGMSDQPVMCGFQTSYIFPFPYSIYSLGGWNNASNGYAGCQTPADCATTTEITVTDPCDSLSGGQKKKCEKTQSQCAKGKNKKNCSSVQDTTTTEQIEITPINTQYNLGIGTWSARNANVYFPSQFVMNGSFFKIEYYGNYLYDCNYLQPRQDNSSMETSWQPYSCRNHADQYSLLLYFTNDYNDADWIAGNISGGITLSSTIFNMKELLNFQSTPTPNISKSCNYEEGIIRSNDDIIAIKDENSLTMIKKNGEYDTTAKINGGTYNFQSSSDGGTFSSTNASGTTKNATVSVQKESSDVRAFSVSDENNDYNGTVSTQNNEISATLDGSTVSASEENDDTPQSIQFANSTGLQGAIYTRQYPDSMRIVADMDSYLYGYLGACSLSLDTAPLSFLQMFQCFNNATHRQRCQFQNEESLYIRYNRNALPAISFAGYLSGLPSGVSAIGLRHFEPASSSSATIPQVYWTDNVGGFNVILSTGNCVLSNGAGLEYAVVPTEFVSTSDESYAISAVEWKAVPWQSGTTQATVSIPFGTPKGYLFLRIRYSPSITTTFEDSDVNSEIFSSYQTYIAKIQNALPNTNAANGYIVGISVTAGNDTDILAQSSDWQQYVQYEKSDTSTRIFPRIDQNKAWQYTITGDNQYTVIVDGNPNKKQYEAHGTGENDYHAAAQKEFDEWQYTVGNENSNFIVKKDATAGQYIVQGNVGSENGSVVVGKGPLKGQYTVQGTVIGKDSGSVLPNDSGLLSLQSSPTASSSKGGPVCRFITAYVGMLFGGADILKRDGNSVSPSEAGAVGKLFDGIVQNPMMLLIVRFAILLSIVIHALKFFIGMSEVTTKEVIFTIAKFTTIACFFSASSWQLFYDFFFKPFLGGMLAVTNIASGALALEDLVLCKSCVNSCDTGVFVLNNLDYIFNFIWSSMLKLLSLLRGVLTFCAGIMFMIAVYIYVVAMLKAAMMYLYAVTVMAILLIFIPVVISCILFNFSHKIFWSTVKYLFGITAQVVLVFSALSFLQVITFILISAVFNFTICKICLWNFFGLCVLHGYTALSDAHYPIESQVGLFIMLQILCFLAVSCLTRNAVVFFSALGAKIAETAKGVYGSDGGKAVGNSLQSVKGWLSERASSAYRYFVD</sequence>
<evidence type="ECO:0000313" key="3">
    <source>
        <dbReference type="EMBL" id="AWD32934.1"/>
    </source>
</evidence>
<proteinExistence type="predicted"/>
<protein>
    <submittedName>
        <fullName evidence="3">Putative VirB6/TrlB/TraH-like protein</fullName>
    </submittedName>
</protein>
<feature type="transmembrane region" description="Helical" evidence="2">
    <location>
        <begin position="1244"/>
        <end position="1273"/>
    </location>
</feature>
<dbReference type="EMBL" id="CP025989">
    <property type="protein sequence ID" value="AWD32934.1"/>
    <property type="molecule type" value="Genomic_DNA"/>
</dbReference>
<organism evidence="3 4">
    <name type="scientific">Candidatus Fokinia solitaria</name>
    <dbReference type="NCBI Taxonomy" id="1802984"/>
    <lineage>
        <taxon>Bacteria</taxon>
        <taxon>Pseudomonadati</taxon>
        <taxon>Pseudomonadota</taxon>
        <taxon>Alphaproteobacteria</taxon>
        <taxon>Rickettsiales</taxon>
        <taxon>Candidatus Midichloriaceae</taxon>
        <taxon>Candidatus Fokinia</taxon>
    </lineage>
</organism>
<reference evidence="3 4" key="1">
    <citation type="journal article" date="2018" name="Genome Biol. Evol.">
        <title>The Genome Sequence of "Candidatus Fokinia solitaria": Insights on Reductive Evolution in Rickettsiales.</title>
        <authorList>
            <person name="Floriano A.M."/>
            <person name="Castelli M."/>
            <person name="Krenek S."/>
            <person name="Berendonk T.U."/>
            <person name="Bazzocchi C."/>
            <person name="Petroni G."/>
            <person name="Sassera D."/>
        </authorList>
    </citation>
    <scope>NUCLEOTIDE SEQUENCE [LARGE SCALE GENOMIC DNA]</scope>
    <source>
        <strain evidence="3">Rio ETE_ALG 3VII</strain>
    </source>
</reference>
<evidence type="ECO:0000313" key="4">
    <source>
        <dbReference type="Proteomes" id="UP000244519"/>
    </source>
</evidence>
<keyword evidence="4" id="KW-1185">Reference proteome</keyword>